<dbReference type="Gene3D" id="1.10.1740.10">
    <property type="match status" value="1"/>
</dbReference>
<evidence type="ECO:0000259" key="5">
    <source>
        <dbReference type="Pfam" id="PF12645"/>
    </source>
</evidence>
<reference evidence="6 7" key="1">
    <citation type="submission" date="2020-08" db="EMBL/GenBank/DDBJ databases">
        <title>A Genomic Blueprint of the Chicken Gut Microbiome.</title>
        <authorList>
            <person name="Gilroy R."/>
            <person name="Ravi A."/>
            <person name="Getino M."/>
            <person name="Pursley I."/>
            <person name="Horton D.L."/>
            <person name="Alikhan N.-F."/>
            <person name="Baker D."/>
            <person name="Gharbi K."/>
            <person name="Hall N."/>
            <person name="Watson M."/>
            <person name="Adriaenssens E.M."/>
            <person name="Foster-Nyarko E."/>
            <person name="Jarju S."/>
            <person name="Secka A."/>
            <person name="Antonio M."/>
            <person name="Oren A."/>
            <person name="Chaudhuri R."/>
            <person name="La Ragione R.M."/>
            <person name="Hildebrand F."/>
            <person name="Pallen M.J."/>
        </authorList>
    </citation>
    <scope>NUCLEOTIDE SEQUENCE [LARGE SCALE GENOMIC DNA]</scope>
    <source>
        <strain evidence="6 7">N37</strain>
    </source>
</reference>
<dbReference type="InterPro" id="IPR024760">
    <property type="entry name" value="HTH_dom_conjug_TS-like"/>
</dbReference>
<dbReference type="SUPFAM" id="SSF88659">
    <property type="entry name" value="Sigma3 and sigma4 domains of RNA polymerase sigma factors"/>
    <property type="match status" value="1"/>
</dbReference>
<dbReference type="InterPro" id="IPR014284">
    <property type="entry name" value="RNA_pol_sigma-70_dom"/>
</dbReference>
<evidence type="ECO:0000313" key="6">
    <source>
        <dbReference type="EMBL" id="MBD8047057.1"/>
    </source>
</evidence>
<dbReference type="Proteomes" id="UP000627166">
    <property type="component" value="Unassembled WGS sequence"/>
</dbReference>
<evidence type="ECO:0000313" key="7">
    <source>
        <dbReference type="Proteomes" id="UP000627166"/>
    </source>
</evidence>
<keyword evidence="4" id="KW-0804">Transcription</keyword>
<sequence>MYSDLNELVVKAKDGDKIAAESIVDRFRNYIRYFSRRIYVSGYEVEDLEQVGFCSLFKAIINCDLKKYSFTAYAIASIKNNYYALIRDKVKEGYNISIEEEHNGVKIIDVLNSNENIEENYILQETLKEIKTLINKLSPLDREIIKDIFYKEKTMKQCAEERKMKYHNVVYRKNTAIKLIQNSQLSMKN</sequence>
<keyword evidence="1" id="KW-0805">Transcription regulation</keyword>
<keyword evidence="7" id="KW-1185">Reference proteome</keyword>
<keyword evidence="3" id="KW-0238">DNA-binding</keyword>
<protein>
    <submittedName>
        <fullName evidence="6">Sigma-70 family RNA polymerase sigma factor</fullName>
    </submittedName>
</protein>
<evidence type="ECO:0000256" key="4">
    <source>
        <dbReference type="ARBA" id="ARBA00023163"/>
    </source>
</evidence>
<evidence type="ECO:0000256" key="3">
    <source>
        <dbReference type="ARBA" id="ARBA00023125"/>
    </source>
</evidence>
<dbReference type="RefSeq" id="WP_191740030.1">
    <property type="nucleotide sequence ID" value="NZ_JACSQB010000061.1"/>
</dbReference>
<name>A0ABR8YS17_9CLOT</name>
<dbReference type="NCBIfam" id="TIGR02937">
    <property type="entry name" value="sigma70-ECF"/>
    <property type="match status" value="1"/>
</dbReference>
<accession>A0ABR8YS17</accession>
<dbReference type="InterPro" id="IPR013325">
    <property type="entry name" value="RNA_pol_sigma_r2"/>
</dbReference>
<feature type="domain" description="Helix-turn-helix conjugative transposon-like" evidence="5">
    <location>
        <begin position="6"/>
        <end position="63"/>
    </location>
</feature>
<dbReference type="EMBL" id="JACSQB010000061">
    <property type="protein sequence ID" value="MBD8047057.1"/>
    <property type="molecule type" value="Genomic_DNA"/>
</dbReference>
<proteinExistence type="predicted"/>
<dbReference type="Pfam" id="PF12645">
    <property type="entry name" value="HTH_16"/>
    <property type="match status" value="1"/>
</dbReference>
<keyword evidence="2" id="KW-0731">Sigma factor</keyword>
<organism evidence="6 7">
    <name type="scientific">Clostridium faecium</name>
    <dbReference type="NCBI Taxonomy" id="2762223"/>
    <lineage>
        <taxon>Bacteria</taxon>
        <taxon>Bacillati</taxon>
        <taxon>Bacillota</taxon>
        <taxon>Clostridia</taxon>
        <taxon>Eubacteriales</taxon>
        <taxon>Clostridiaceae</taxon>
        <taxon>Clostridium</taxon>
    </lineage>
</organism>
<dbReference type="PANTHER" id="PTHR30385">
    <property type="entry name" value="SIGMA FACTOR F FLAGELLAR"/>
    <property type="match status" value="1"/>
</dbReference>
<dbReference type="InterPro" id="IPR013324">
    <property type="entry name" value="RNA_pol_sigma_r3/r4-like"/>
</dbReference>
<evidence type="ECO:0000256" key="1">
    <source>
        <dbReference type="ARBA" id="ARBA00023015"/>
    </source>
</evidence>
<dbReference type="SUPFAM" id="SSF88946">
    <property type="entry name" value="Sigma2 domain of RNA polymerase sigma factors"/>
    <property type="match status" value="1"/>
</dbReference>
<evidence type="ECO:0000256" key="2">
    <source>
        <dbReference type="ARBA" id="ARBA00023082"/>
    </source>
</evidence>
<comment type="caution">
    <text evidence="6">The sequence shown here is derived from an EMBL/GenBank/DDBJ whole genome shotgun (WGS) entry which is preliminary data.</text>
</comment>
<gene>
    <name evidence="6" type="ORF">H9637_08405</name>
</gene>